<dbReference type="PANTHER" id="PTHR32494:SF19">
    <property type="entry name" value="ALLANTOATE DEIMINASE-RELATED"/>
    <property type="match status" value="1"/>
</dbReference>
<evidence type="ECO:0000256" key="2">
    <source>
        <dbReference type="ARBA" id="ARBA00006153"/>
    </source>
</evidence>
<evidence type="ECO:0000256" key="8">
    <source>
        <dbReference type="PIRSR" id="PIRSR001235-2"/>
    </source>
</evidence>
<dbReference type="EMBL" id="QGTW01000002">
    <property type="protein sequence ID" value="PWW31385.1"/>
    <property type="molecule type" value="Genomic_DNA"/>
</dbReference>
<dbReference type="InterPro" id="IPR036264">
    <property type="entry name" value="Bact_exopeptidase_dim_dom"/>
</dbReference>
<dbReference type="InterPro" id="IPR002933">
    <property type="entry name" value="Peptidase_M20"/>
</dbReference>
<dbReference type="SUPFAM" id="SSF55031">
    <property type="entry name" value="Bacterial exopeptidase dimerisation domain"/>
    <property type="match status" value="1"/>
</dbReference>
<dbReference type="PANTHER" id="PTHR32494">
    <property type="entry name" value="ALLANTOATE DEIMINASE-RELATED"/>
    <property type="match status" value="1"/>
</dbReference>
<feature type="binding site" evidence="7">
    <location>
        <position position="81"/>
    </location>
    <ligand>
        <name>Zn(2+)</name>
        <dbReference type="ChEBI" id="CHEBI:29105"/>
        <label>1</label>
    </ligand>
</feature>
<comment type="subunit">
    <text evidence="3">Homodimer.</text>
</comment>
<name>A0A2V3A4L1_9BACI</name>
<gene>
    <name evidence="9" type="ORF">DFO73_102382</name>
</gene>
<evidence type="ECO:0000313" key="10">
    <source>
        <dbReference type="Proteomes" id="UP000247150"/>
    </source>
</evidence>
<feature type="binding site" evidence="7">
    <location>
        <position position="127"/>
    </location>
    <ligand>
        <name>Zn(2+)</name>
        <dbReference type="ChEBI" id="CHEBI:29105"/>
        <label>2</label>
    </ligand>
</feature>
<comment type="cofactor">
    <cofactor evidence="7">
        <name>Zn(2+)</name>
        <dbReference type="ChEBI" id="CHEBI:29105"/>
    </cofactor>
    <text evidence="7">Binds 2 Zn(2+) ions per subunit.</text>
</comment>
<reference evidence="9 10" key="1">
    <citation type="submission" date="2018-05" db="EMBL/GenBank/DDBJ databases">
        <title>Freshwater and sediment microbial communities from various areas in North America, analyzing microbe dynamics in response to fracking.</title>
        <authorList>
            <person name="Lamendella R."/>
        </authorList>
    </citation>
    <scope>NUCLEOTIDE SEQUENCE [LARGE SCALE GENOMIC DNA]</scope>
    <source>
        <strain evidence="9 10">15_TX</strain>
    </source>
</reference>
<keyword evidence="5 9" id="KW-0378">Hydrolase</keyword>
<dbReference type="AlphaFoldDB" id="A0A2V3A4L1"/>
<feature type="binding site" evidence="7">
    <location>
        <position position="92"/>
    </location>
    <ligand>
        <name>Zn(2+)</name>
        <dbReference type="ChEBI" id="CHEBI:29105"/>
        <label>2</label>
    </ligand>
</feature>
<protein>
    <submittedName>
        <fullName evidence="9">N-carbamoyl-L-amino-acid hydrolase</fullName>
    </submittedName>
</protein>
<dbReference type="Gene3D" id="3.40.630.10">
    <property type="entry name" value="Zn peptidases"/>
    <property type="match status" value="1"/>
</dbReference>
<evidence type="ECO:0000256" key="5">
    <source>
        <dbReference type="ARBA" id="ARBA00022801"/>
    </source>
</evidence>
<keyword evidence="4 7" id="KW-0479">Metal-binding</keyword>
<proteinExistence type="inferred from homology"/>
<evidence type="ECO:0000256" key="4">
    <source>
        <dbReference type="ARBA" id="ARBA00022723"/>
    </source>
</evidence>
<feature type="binding site" evidence="7">
    <location>
        <position position="388"/>
    </location>
    <ligand>
        <name>Zn(2+)</name>
        <dbReference type="ChEBI" id="CHEBI:29105"/>
        <label>2</label>
    </ligand>
</feature>
<keyword evidence="6" id="KW-0464">Manganese</keyword>
<dbReference type="SUPFAM" id="SSF53187">
    <property type="entry name" value="Zn-dependent exopeptidases"/>
    <property type="match status" value="1"/>
</dbReference>
<dbReference type="GO" id="GO:0046872">
    <property type="term" value="F:metal ion binding"/>
    <property type="evidence" value="ECO:0007669"/>
    <property type="project" value="UniProtKB-KW"/>
</dbReference>
<dbReference type="OrthoDB" id="9808195at2"/>
<sequence>MKDWLEKHLKELNLTTTMERPEGFCRLGYTEEEWKAIDVFVSIAEEIGLKVRRDEAGNAIARWEPEEKGMETSPAVAVGSHVDTVKGGGGYDGVAGVLCGLAAIKKLKEEGYLPASPIEVICFASEESSRFGVSTIGSKAMSGLLNKKEVADVPDESSITIRQAVEKMGISWKTIDQAERPETALKSFIELHIEQGTRVEDAGAEFGAVTAVACPIRLKVIINGQMGHTGTTPMGNRKDALVAASPLITFISESAESLSSSSAVPIVATASTIELKPNAMNVIPGIVEIGVDIRSVDDSLKKEMERLIRQKCSQLSSTFGVTMEVNTLVHNPSVQLDDKVRNKLQQSGESLGYKALVLESGAGHDVMNMAAKWPSGLLFIPCKNGLSHHPEEYASLEDLEMGSAIIAQYIKSEASI</sequence>
<keyword evidence="7" id="KW-0862">Zinc</keyword>
<comment type="similarity">
    <text evidence="2">Belongs to the peptidase M20 family.</text>
</comment>
<feature type="binding site" evidence="7">
    <location>
        <position position="192"/>
    </location>
    <ligand>
        <name>Zn(2+)</name>
        <dbReference type="ChEBI" id="CHEBI:29105"/>
        <label>1</label>
    </ligand>
</feature>
<evidence type="ECO:0000256" key="1">
    <source>
        <dbReference type="ARBA" id="ARBA00001936"/>
    </source>
</evidence>
<dbReference type="Pfam" id="PF01546">
    <property type="entry name" value="Peptidase_M20"/>
    <property type="match status" value="1"/>
</dbReference>
<dbReference type="GO" id="GO:0016813">
    <property type="term" value="F:hydrolase activity, acting on carbon-nitrogen (but not peptide) bonds, in linear amidines"/>
    <property type="evidence" value="ECO:0007669"/>
    <property type="project" value="InterPro"/>
</dbReference>
<dbReference type="PIRSF" id="PIRSF001235">
    <property type="entry name" value="Amidase_carbamoylase"/>
    <property type="match status" value="1"/>
</dbReference>
<dbReference type="Gene3D" id="3.30.70.360">
    <property type="match status" value="1"/>
</dbReference>
<dbReference type="InterPro" id="IPR010158">
    <property type="entry name" value="Amidase_Cbmase"/>
</dbReference>
<accession>A0A2V3A4L1</accession>
<feature type="binding site" evidence="8">
    <location>
        <position position="281"/>
    </location>
    <ligand>
        <name>allantoate</name>
        <dbReference type="ChEBI" id="CHEBI:17536"/>
    </ligand>
</feature>
<evidence type="ECO:0000256" key="6">
    <source>
        <dbReference type="ARBA" id="ARBA00023211"/>
    </source>
</evidence>
<evidence type="ECO:0000313" key="9">
    <source>
        <dbReference type="EMBL" id="PWW31385.1"/>
    </source>
</evidence>
<feature type="binding site" evidence="7">
    <location>
        <position position="92"/>
    </location>
    <ligand>
        <name>Zn(2+)</name>
        <dbReference type="ChEBI" id="CHEBI:29105"/>
        <label>1</label>
    </ligand>
</feature>
<organism evidence="9 10">
    <name type="scientific">Cytobacillus oceanisediminis</name>
    <dbReference type="NCBI Taxonomy" id="665099"/>
    <lineage>
        <taxon>Bacteria</taxon>
        <taxon>Bacillati</taxon>
        <taxon>Bacillota</taxon>
        <taxon>Bacilli</taxon>
        <taxon>Bacillales</taxon>
        <taxon>Bacillaceae</taxon>
        <taxon>Cytobacillus</taxon>
    </lineage>
</organism>
<evidence type="ECO:0000256" key="3">
    <source>
        <dbReference type="ARBA" id="ARBA00011738"/>
    </source>
</evidence>
<comment type="cofactor">
    <cofactor evidence="1">
        <name>Mn(2+)</name>
        <dbReference type="ChEBI" id="CHEBI:29035"/>
    </cofactor>
</comment>
<feature type="binding site" evidence="8">
    <location>
        <position position="217"/>
    </location>
    <ligand>
        <name>allantoate</name>
        <dbReference type="ChEBI" id="CHEBI:17536"/>
    </ligand>
</feature>
<dbReference type="Proteomes" id="UP000247150">
    <property type="component" value="Unassembled WGS sequence"/>
</dbReference>
<feature type="binding site" evidence="8">
    <location>
        <position position="294"/>
    </location>
    <ligand>
        <name>allantoate</name>
        <dbReference type="ChEBI" id="CHEBI:17536"/>
    </ligand>
</feature>
<dbReference type="CDD" id="cd03884">
    <property type="entry name" value="M20_bAS"/>
    <property type="match status" value="1"/>
</dbReference>
<evidence type="ECO:0000256" key="7">
    <source>
        <dbReference type="PIRSR" id="PIRSR001235-1"/>
    </source>
</evidence>
<dbReference type="RefSeq" id="WP_110063918.1">
    <property type="nucleotide sequence ID" value="NZ_QGTW01000002.1"/>
</dbReference>
<comment type="caution">
    <text evidence="9">The sequence shown here is derived from an EMBL/GenBank/DDBJ whole genome shotgun (WGS) entry which is preliminary data.</text>
</comment>
<dbReference type="NCBIfam" id="TIGR01879">
    <property type="entry name" value="hydantase"/>
    <property type="match status" value="1"/>
</dbReference>